<protein>
    <submittedName>
        <fullName evidence="1">Uncharacterized protein</fullName>
    </submittedName>
</protein>
<evidence type="ECO:0000313" key="1">
    <source>
        <dbReference type="EMBL" id="ASN67732.1"/>
    </source>
</evidence>
<accession>A0A2H4IYX5</accession>
<gene>
    <name evidence="1" type="ORF">7AX1_106</name>
</gene>
<dbReference type="EMBL" id="MF417868">
    <property type="protein sequence ID" value="ASN67732.1"/>
    <property type="molecule type" value="Genomic_DNA"/>
</dbReference>
<name>A0A2H4IYX5_9CAUD</name>
<reference evidence="1" key="1">
    <citation type="submission" date="2017-06" db="EMBL/GenBank/DDBJ databases">
        <title>Novel phages from South African skin metaviromes.</title>
        <authorList>
            <person name="van Zyl L.J."/>
            <person name="Abrahams Y."/>
            <person name="Stander E.A."/>
            <person name="Kirby B.M."/>
            <person name="Clavaud C."/>
            <person name="Farcet C."/>
            <person name="Breton L."/>
            <person name="Trindade M.I."/>
        </authorList>
    </citation>
    <scope>NUCLEOTIDE SEQUENCE</scope>
</reference>
<organism evidence="1">
    <name type="scientific">uncultured Caudovirales phage</name>
    <dbReference type="NCBI Taxonomy" id="2100421"/>
    <lineage>
        <taxon>Viruses</taxon>
        <taxon>Duplodnaviria</taxon>
        <taxon>Heunggongvirae</taxon>
        <taxon>Uroviricota</taxon>
        <taxon>Caudoviricetes</taxon>
        <taxon>Peduoviridae</taxon>
        <taxon>Maltschvirus</taxon>
        <taxon>Maltschvirus maltsch</taxon>
    </lineage>
</organism>
<proteinExistence type="predicted"/>
<sequence>MNEKIKDINNLEIGDFVSVFFKGNEIGGELPLLIIEKFKDKVIGLNHSGSTYVITQESEVTLTLPAHYVEDIYFNRLKQYLDTLIKLKN</sequence>